<feature type="domain" description="ABC3 transporter permease C-terminal" evidence="7">
    <location>
        <begin position="694"/>
        <end position="807"/>
    </location>
</feature>
<protein>
    <submittedName>
        <fullName evidence="9">FtsX-like permease family protein</fullName>
    </submittedName>
</protein>
<evidence type="ECO:0000256" key="5">
    <source>
        <dbReference type="ARBA" id="ARBA00023136"/>
    </source>
</evidence>
<feature type="transmembrane region" description="Helical" evidence="6">
    <location>
        <begin position="429"/>
        <end position="451"/>
    </location>
</feature>
<dbReference type="PROSITE" id="PS51257">
    <property type="entry name" value="PROKAR_LIPOPROTEIN"/>
    <property type="match status" value="1"/>
</dbReference>
<feature type="transmembrane region" description="Helical" evidence="6">
    <location>
        <begin position="288"/>
        <end position="309"/>
    </location>
</feature>
<proteinExistence type="predicted"/>
<evidence type="ECO:0000313" key="9">
    <source>
        <dbReference type="EMBL" id="RNL90636.1"/>
    </source>
</evidence>
<evidence type="ECO:0000256" key="3">
    <source>
        <dbReference type="ARBA" id="ARBA00022692"/>
    </source>
</evidence>
<feature type="transmembrane region" description="Helical" evidence="6">
    <location>
        <begin position="384"/>
        <end position="408"/>
    </location>
</feature>
<keyword evidence="4 6" id="KW-1133">Transmembrane helix</keyword>
<dbReference type="AlphaFoldDB" id="A0A3N0ERZ6"/>
<dbReference type="PANTHER" id="PTHR30572:SF18">
    <property type="entry name" value="ABC-TYPE MACROLIDE FAMILY EXPORT SYSTEM PERMEASE COMPONENT 2"/>
    <property type="match status" value="1"/>
</dbReference>
<feature type="domain" description="MacB-like periplasmic core" evidence="8">
    <location>
        <begin position="434"/>
        <end position="646"/>
    </location>
</feature>
<dbReference type="OrthoDB" id="5933722at2"/>
<dbReference type="InterPro" id="IPR050250">
    <property type="entry name" value="Macrolide_Exporter_MacB"/>
</dbReference>
<feature type="transmembrane region" description="Helical" evidence="6">
    <location>
        <begin position="342"/>
        <end position="364"/>
    </location>
</feature>
<feature type="transmembrane region" description="Helical" evidence="6">
    <location>
        <begin position="774"/>
        <end position="795"/>
    </location>
</feature>
<evidence type="ECO:0000313" key="10">
    <source>
        <dbReference type="Proteomes" id="UP000267469"/>
    </source>
</evidence>
<feature type="domain" description="MacB-like periplasmic core" evidence="8">
    <location>
        <begin position="20"/>
        <end position="244"/>
    </location>
</feature>
<name>A0A3N0ERZ6_SINP1</name>
<dbReference type="Pfam" id="PF12704">
    <property type="entry name" value="MacB_PCD"/>
    <property type="match status" value="2"/>
</dbReference>
<dbReference type="InterPro" id="IPR025857">
    <property type="entry name" value="MacB_PCD"/>
</dbReference>
<keyword evidence="2" id="KW-1003">Cell membrane</keyword>
<dbReference type="EMBL" id="RJTM01000029">
    <property type="protein sequence ID" value="RNL90636.1"/>
    <property type="molecule type" value="Genomic_DNA"/>
</dbReference>
<evidence type="ECO:0000259" key="8">
    <source>
        <dbReference type="Pfam" id="PF12704"/>
    </source>
</evidence>
<gene>
    <name evidence="9" type="ORF">ED312_05520</name>
</gene>
<evidence type="ECO:0000256" key="4">
    <source>
        <dbReference type="ARBA" id="ARBA00022989"/>
    </source>
</evidence>
<evidence type="ECO:0000256" key="2">
    <source>
        <dbReference type="ARBA" id="ARBA00022475"/>
    </source>
</evidence>
<feature type="transmembrane region" description="Helical" evidence="6">
    <location>
        <begin position="21"/>
        <end position="42"/>
    </location>
</feature>
<keyword evidence="3 6" id="KW-0812">Transmembrane</keyword>
<dbReference type="RefSeq" id="WP_123215014.1">
    <property type="nucleotide sequence ID" value="NZ_RJTM01000029.1"/>
</dbReference>
<evidence type="ECO:0000256" key="6">
    <source>
        <dbReference type="SAM" id="Phobius"/>
    </source>
</evidence>
<dbReference type="GO" id="GO:0005886">
    <property type="term" value="C:plasma membrane"/>
    <property type="evidence" value="ECO:0007669"/>
    <property type="project" value="UniProtKB-SubCell"/>
</dbReference>
<evidence type="ECO:0000259" key="7">
    <source>
        <dbReference type="Pfam" id="PF02687"/>
    </source>
</evidence>
<dbReference type="PANTHER" id="PTHR30572">
    <property type="entry name" value="MEMBRANE COMPONENT OF TRANSPORTER-RELATED"/>
    <property type="match status" value="1"/>
</dbReference>
<dbReference type="InterPro" id="IPR003838">
    <property type="entry name" value="ABC3_permease_C"/>
</dbReference>
<feature type="domain" description="ABC3 transporter permease C-terminal" evidence="7">
    <location>
        <begin position="293"/>
        <end position="404"/>
    </location>
</feature>
<accession>A0A3N0ERZ6</accession>
<reference evidence="9 10" key="1">
    <citation type="submission" date="2018-10" db="EMBL/GenBank/DDBJ databases">
        <title>Sinomicrobium pectinilyticum sp. nov., a pectinase-producing bacterium isolated from alkaline and saline soil, and emended description of the genus Sinomicrobium.</title>
        <authorList>
            <person name="Cheng B."/>
            <person name="Li C."/>
            <person name="Lai Q."/>
            <person name="Du M."/>
            <person name="Shao Z."/>
            <person name="Xu P."/>
            <person name="Yang C."/>
        </authorList>
    </citation>
    <scope>NUCLEOTIDE SEQUENCE [LARGE SCALE GENOMIC DNA]</scope>
    <source>
        <strain evidence="9 10">5DNS001</strain>
    </source>
</reference>
<comment type="subcellular location">
    <subcellularLocation>
        <location evidence="1">Cell membrane</location>
        <topology evidence="1">Multi-pass membrane protein</topology>
    </subcellularLocation>
</comment>
<dbReference type="Proteomes" id="UP000267469">
    <property type="component" value="Unassembled WGS sequence"/>
</dbReference>
<keyword evidence="10" id="KW-1185">Reference proteome</keyword>
<comment type="caution">
    <text evidence="9">The sequence shown here is derived from an EMBL/GenBank/DDBJ whole genome shotgun (WGS) entry which is preliminary data.</text>
</comment>
<sequence length="814" mass="91111">MIRNYFKIAWRNLKENKFFSFINILGLTIGTSCFLLIALYIFDELTFDRFHQHTSNIYRAVNHKTNSDGQLTKIAGTGYQVSEKAKIDFPEIQGMARMITLGRTNVSTLDNSLVFHEYITLGNPHFFDAFDFEFLQGTPANALTEPHTVVMTEEMAHRLFGTADVLGKTIKTDVDDIPVKITGVLKNFPGNSSIVFNMLFSESSMTGDGFKNFINTDWDSDAFATYFLLKDQSNPKKVEAGITALIAENRDTGIPGKTELALQPLADIHFHSKDIEGDSGKKGSLTTIYVFSIVAFFVLFIACVNYMNLTTARYANRAKEIAVRKVVGASRQNLTRQFLTEAFLTTVIAIIFALIITKITLPWFNSFTEKQLALGIATDYRILLGIGLITIVVGLLSGLYPALVQAALKPLSLMKHKDQMNKGKVSLRRSLVVLQFVVSIFMIVATMVIYLQMKYLNNKDIGFRKDQLVVVDINSGDVRNSWQTIRNEFSKLPQVASVSVSSRVPGEWKNLPRVSVYNNAGAPQGKNMFFLGVDDQFLQTYDIKLVRGRNFLPDHSTDSTSVLINESAAEALNIVEPSGQFIEIPSVNFGGDFSPLDKPFLARVVGIVRDFNFQSLREPLAPMVIGAQNNPVHNIDYFTVRLAQGNTDVLAALKKMQEIFYEIDRGHQLEYHFLDEQWQLFYRHDRIRETIFTIMTLLAILIACLGLLGLSTYAAEQRIKEIGIRKVLGASTGGIVTLLSKDFIKPVLIAILIASPIAWWSMNSWLEGFAYRIYIKWWMFALAGLIAVAIALITVSGQSIKAATANPAKSLRTE</sequence>
<dbReference type="GO" id="GO:0022857">
    <property type="term" value="F:transmembrane transporter activity"/>
    <property type="evidence" value="ECO:0007669"/>
    <property type="project" value="TreeGrafter"/>
</dbReference>
<organism evidence="9 10">
    <name type="scientific">Sinomicrobium pectinilyticum</name>
    <dbReference type="NCBI Taxonomy" id="1084421"/>
    <lineage>
        <taxon>Bacteria</taxon>
        <taxon>Pseudomonadati</taxon>
        <taxon>Bacteroidota</taxon>
        <taxon>Flavobacteriia</taxon>
        <taxon>Flavobacteriales</taxon>
        <taxon>Flavobacteriaceae</taxon>
        <taxon>Sinomicrobium</taxon>
    </lineage>
</organism>
<feature type="transmembrane region" description="Helical" evidence="6">
    <location>
        <begin position="691"/>
        <end position="715"/>
    </location>
</feature>
<evidence type="ECO:0000256" key="1">
    <source>
        <dbReference type="ARBA" id="ARBA00004651"/>
    </source>
</evidence>
<feature type="transmembrane region" description="Helical" evidence="6">
    <location>
        <begin position="743"/>
        <end position="762"/>
    </location>
</feature>
<keyword evidence="5 6" id="KW-0472">Membrane</keyword>
<dbReference type="Pfam" id="PF02687">
    <property type="entry name" value="FtsX"/>
    <property type="match status" value="2"/>
</dbReference>